<evidence type="ECO:0000256" key="1">
    <source>
        <dbReference type="SAM" id="Phobius"/>
    </source>
</evidence>
<feature type="transmembrane region" description="Helical" evidence="1">
    <location>
        <begin position="459"/>
        <end position="481"/>
    </location>
</feature>
<dbReference type="InterPro" id="IPR017731">
    <property type="entry name" value="TssM1-like"/>
</dbReference>
<evidence type="ECO:0000313" key="6">
    <source>
        <dbReference type="Proteomes" id="UP001500547"/>
    </source>
</evidence>
<dbReference type="RefSeq" id="WP_345533473.1">
    <property type="nucleotide sequence ID" value="NZ_BAABLD010000008.1"/>
</dbReference>
<dbReference type="InterPro" id="IPR027417">
    <property type="entry name" value="P-loop_NTPase"/>
</dbReference>
<comment type="caution">
    <text evidence="5">The sequence shown here is derived from an EMBL/GenBank/DDBJ whole genome shotgun (WGS) entry which is preliminary data.</text>
</comment>
<reference evidence="6" key="1">
    <citation type="journal article" date="2019" name="Int. J. Syst. Evol. Microbiol.">
        <title>The Global Catalogue of Microorganisms (GCM) 10K type strain sequencing project: providing services to taxonomists for standard genome sequencing and annotation.</title>
        <authorList>
            <consortium name="The Broad Institute Genomics Platform"/>
            <consortium name="The Broad Institute Genome Sequencing Center for Infectious Disease"/>
            <person name="Wu L."/>
            <person name="Ma J."/>
        </authorList>
    </citation>
    <scope>NUCLEOTIDE SEQUENCE [LARGE SCALE GENOMIC DNA]</scope>
    <source>
        <strain evidence="6">JCM 18715</strain>
    </source>
</reference>
<feature type="transmembrane region" description="Helical" evidence="1">
    <location>
        <begin position="12"/>
        <end position="33"/>
    </location>
</feature>
<dbReference type="InterPro" id="IPR010623">
    <property type="entry name" value="IcmF_C"/>
</dbReference>
<dbReference type="PANTHER" id="PTHR36153">
    <property type="entry name" value="INNER MEMBRANE PROTEIN-RELATED"/>
    <property type="match status" value="1"/>
</dbReference>
<dbReference type="InterPro" id="IPR053156">
    <property type="entry name" value="T6SS_TssM-like"/>
</dbReference>
<proteinExistence type="predicted"/>
<dbReference type="PANTHER" id="PTHR36153:SF1">
    <property type="entry name" value="TYPE VI SECRETION SYSTEM COMPONENT TSSM1"/>
    <property type="match status" value="1"/>
</dbReference>
<dbReference type="Pfam" id="PF06761">
    <property type="entry name" value="IcmF-related"/>
    <property type="match status" value="1"/>
</dbReference>
<dbReference type="Pfam" id="PF14331">
    <property type="entry name" value="IcmF-related_N"/>
    <property type="match status" value="1"/>
</dbReference>
<keyword evidence="6" id="KW-1185">Reference proteome</keyword>
<gene>
    <name evidence="5" type="primary">tssM_2</name>
    <name evidence="5" type="ORF">GCM10025770_26360</name>
</gene>
<keyword evidence="1" id="KW-1133">Transmembrane helix</keyword>
<feature type="transmembrane region" description="Helical" evidence="1">
    <location>
        <begin position="45"/>
        <end position="64"/>
    </location>
</feature>
<keyword evidence="1" id="KW-0472">Membrane</keyword>
<dbReference type="Pfam" id="PF06744">
    <property type="entry name" value="IcmF_C"/>
    <property type="match status" value="1"/>
</dbReference>
<keyword evidence="1" id="KW-0812">Transmembrane</keyword>
<evidence type="ECO:0000259" key="4">
    <source>
        <dbReference type="Pfam" id="PF14331"/>
    </source>
</evidence>
<dbReference type="Proteomes" id="UP001500547">
    <property type="component" value="Unassembled WGS sequence"/>
</dbReference>
<accession>A0ABP9QUL8</accession>
<evidence type="ECO:0000313" key="5">
    <source>
        <dbReference type="EMBL" id="GAA5167552.1"/>
    </source>
</evidence>
<dbReference type="Gene3D" id="3.40.50.300">
    <property type="entry name" value="P-loop containing nucleotide triphosphate hydrolases"/>
    <property type="match status" value="1"/>
</dbReference>
<evidence type="ECO:0000259" key="3">
    <source>
        <dbReference type="Pfam" id="PF06761"/>
    </source>
</evidence>
<dbReference type="InterPro" id="IPR025743">
    <property type="entry name" value="TssM1_N"/>
</dbReference>
<organism evidence="5 6">
    <name type="scientific">Viridibacterium curvum</name>
    <dbReference type="NCBI Taxonomy" id="1101404"/>
    <lineage>
        <taxon>Bacteria</taxon>
        <taxon>Pseudomonadati</taxon>
        <taxon>Pseudomonadota</taxon>
        <taxon>Betaproteobacteria</taxon>
        <taxon>Rhodocyclales</taxon>
        <taxon>Rhodocyclaceae</taxon>
        <taxon>Viridibacterium</taxon>
    </lineage>
</organism>
<feature type="domain" description="Type VI secretion system IcmF C-terminal" evidence="2">
    <location>
        <begin position="1067"/>
        <end position="1171"/>
    </location>
</feature>
<protein>
    <submittedName>
        <fullName evidence="5">Type VI secretion system membrane subunit TssM</fullName>
    </submittedName>
</protein>
<dbReference type="NCBIfam" id="TIGR03348">
    <property type="entry name" value="VI_IcmF"/>
    <property type="match status" value="1"/>
</dbReference>
<sequence length="1190" mass="131113">MKAFFKILFHPVLLGILGLLCLALVIWFVFPLISIADRAPFDPAWVRLTLIVVVVLFFILRAALRYWKAKRTNAQLLDGLVRTNEPAPVEGHTVASSEGAILRDRFQEAVKVLRQSQLAAAAKKGAFARVKAIGSSKHLYELPWYVFIGAPGSGKTTALVNSGLRFPLAEKMGTHHLKGVGGTRNCDWWFTDEAVLIDTAGRYTTQDSNQAVDREAWVGFLGLLRKHRPRQPLNGVLLTVSLADLLSMNEESARRHAETLRTRVQELYDDLGVRLPIYVLVTKADLIAGFNEFFADLGKEAREQVWGTTFPLELDTDGAVTSLPDKLYALRQRIENLLIARLEQEPDVAKRALISAFDQQMAIALRLLGSMIEKVFAPSGFEHTLMLRGVYLTSGTQEGSPIDRVMSSLGGAFGLERRALPPASGSGKSFFIKRLLADVVFAEQRIGGTNLKWERSRSLVRMGVIAGIALVTIALIAGWVLSSIRNDMYVQDVAEQVKAAQTVLNDARTASSDDLVGILPVIDTVRNIARTPITADGTPFTMRFGLFQGDKLDAAAEQAYRTMLRDVFYPRIAHRIEGQLRAANETNPEFAYEALKAYIMMFDAEHFDAEGLQAWIAFDWEQNLPGSTTPEQRTALGEHLQALFAQGPVLAPIQQNKDLVANVRNQLLRFPLPERVLSRLKRQGVGSDIPEFSVERAVGPAAVTVFARKSGKPLSRGVPGLFTFDGYYKGLDKAINSVTSRLLSEEPWVLGIETKSRPDDSVKSEQEVRRIYLNEYVRVWDAFIDDVTIARAENLQQSIQIARVLSSADSPLAKLMRAMSRETTLTKTSSLDSVNKAKEALNDAKSELGKMFFGNETAPKAAAPGTQIESIVDSHFSNLRAMVGNPDDKSTQLSATVQLLSDVYAFLSAVETAQRDKVAMPQSDVPNRAKAESARLPEPTRGILQQLTSAGTGQALQNLRQTLSADVGAQVGQFCAQAINGRYPFVRSSPRDVTRDDFAALFGPNGKIEDFFNRNLAQFVDTSTRPWSFKRVQEQSLGDPGNLAQFQRAQVIKDVFFRSGPTMRLDFKPVEMDPAISSFTLDVDGQIVKYSHGPQQLQSVQWPGPRGGLSTRVQITPAGPSGTSGVAIDGPWALFRMLDKANIEPGGAPEKFRVSFNVDGRVAVFDVTTSSVQNPFRLRELTEFACPAGL</sequence>
<dbReference type="EMBL" id="BAABLD010000008">
    <property type="protein sequence ID" value="GAA5167552.1"/>
    <property type="molecule type" value="Genomic_DNA"/>
</dbReference>
<feature type="domain" description="IcmF-related" evidence="3">
    <location>
        <begin position="519"/>
        <end position="824"/>
    </location>
</feature>
<feature type="domain" description="Type VI secretion system component TssM1 N-terminal" evidence="4">
    <location>
        <begin position="211"/>
        <end position="466"/>
    </location>
</feature>
<evidence type="ECO:0000259" key="2">
    <source>
        <dbReference type="Pfam" id="PF06744"/>
    </source>
</evidence>
<dbReference type="SUPFAM" id="SSF52540">
    <property type="entry name" value="P-loop containing nucleoside triphosphate hydrolases"/>
    <property type="match status" value="1"/>
</dbReference>
<name>A0ABP9QUL8_9RHOO</name>
<dbReference type="InterPro" id="IPR009612">
    <property type="entry name" value="IcmF-rel"/>
</dbReference>